<dbReference type="Proteomes" id="UP001203036">
    <property type="component" value="Unassembled WGS sequence"/>
</dbReference>
<sequence length="80" mass="7789">MSHLDYNTRTQDTHEISSGSGGLGGLLVVVVILGFIMLLASFGTNPEESGGGEGATGAGAESSASGTSTMPSAGTMPAGE</sequence>
<keyword evidence="2" id="KW-1185">Reference proteome</keyword>
<dbReference type="EMBL" id="JAMQGO010000001">
    <property type="protein sequence ID" value="MCM2561241.1"/>
    <property type="molecule type" value="Genomic_DNA"/>
</dbReference>
<evidence type="ECO:0000313" key="1">
    <source>
        <dbReference type="EMBL" id="MCM2561241.1"/>
    </source>
</evidence>
<reference evidence="1" key="1">
    <citation type="submission" date="2022-06" db="EMBL/GenBank/DDBJ databases">
        <title>Lutimaribacter sp. EGI FJ00013, a novel bacterium isolated from a salt lake sediment enrichment.</title>
        <authorList>
            <person name="Gao L."/>
            <person name="Fang B.-Z."/>
            <person name="Li W.-J."/>
        </authorList>
    </citation>
    <scope>NUCLEOTIDE SEQUENCE</scope>
    <source>
        <strain evidence="1">EGI FJ00013</strain>
    </source>
</reference>
<gene>
    <name evidence="1" type="ORF">M8744_03690</name>
</gene>
<comment type="caution">
    <text evidence="1">The sequence shown here is derived from an EMBL/GenBank/DDBJ whole genome shotgun (WGS) entry which is preliminary data.</text>
</comment>
<organism evidence="1 2">
    <name type="scientific">Lutimaribacter degradans</name>
    <dbReference type="NCBI Taxonomy" id="2945989"/>
    <lineage>
        <taxon>Bacteria</taxon>
        <taxon>Pseudomonadati</taxon>
        <taxon>Pseudomonadota</taxon>
        <taxon>Alphaproteobacteria</taxon>
        <taxon>Rhodobacterales</taxon>
        <taxon>Roseobacteraceae</taxon>
        <taxon>Lutimaribacter</taxon>
    </lineage>
</organism>
<name>A0ACC5ZT72_9RHOB</name>
<protein>
    <submittedName>
        <fullName evidence="1">Uncharacterized protein</fullName>
    </submittedName>
</protein>
<proteinExistence type="predicted"/>
<evidence type="ECO:0000313" key="2">
    <source>
        <dbReference type="Proteomes" id="UP001203036"/>
    </source>
</evidence>
<accession>A0ACC5ZT72</accession>